<evidence type="ECO:0000259" key="1">
    <source>
        <dbReference type="Pfam" id="PF01850"/>
    </source>
</evidence>
<dbReference type="CDD" id="cd09872">
    <property type="entry name" value="PIN_Sll0205-like"/>
    <property type="match status" value="1"/>
</dbReference>
<sequence>MNYLIDTHYLLWSMFEPSRISINVLDVFNTTDKVKYVSKISYWEISLKYSLGKLELYGVTPEDLLEITKDAGFKVYDIHEQDVISSYQLPSVPSHKDPFDRMLIWQCIKNNLVLITNDKKIQAYREYGLKLL</sequence>
<dbReference type="SUPFAM" id="SSF88723">
    <property type="entry name" value="PIN domain-like"/>
    <property type="match status" value="1"/>
</dbReference>
<dbReference type="PANTHER" id="PTHR36173">
    <property type="entry name" value="RIBONUCLEASE VAPC16-RELATED"/>
    <property type="match status" value="1"/>
</dbReference>
<protein>
    <submittedName>
        <fullName evidence="2">PilT protein domain protein</fullName>
    </submittedName>
</protein>
<dbReference type="AlphaFoldDB" id="A0A1W1H5F7"/>
<gene>
    <name evidence="2" type="ORF">MTBBW1_110006</name>
</gene>
<dbReference type="InterPro" id="IPR052919">
    <property type="entry name" value="TA_system_RNase"/>
</dbReference>
<dbReference type="RefSeq" id="WP_080798744.1">
    <property type="nucleotide sequence ID" value="NZ_LT828540.1"/>
</dbReference>
<name>A0A1W1H5F7_9BACT</name>
<accession>A0A1W1H5F7</accession>
<dbReference type="STRING" id="1246637.MTBBW1_110006"/>
<reference evidence="2 3" key="1">
    <citation type="submission" date="2017-03" db="EMBL/GenBank/DDBJ databases">
        <authorList>
            <person name="Afonso C.L."/>
            <person name="Miller P.J."/>
            <person name="Scott M.A."/>
            <person name="Spackman E."/>
            <person name="Goraichik I."/>
            <person name="Dimitrov K.M."/>
            <person name="Suarez D.L."/>
            <person name="Swayne D.E."/>
        </authorList>
    </citation>
    <scope>NUCLEOTIDE SEQUENCE [LARGE SCALE GENOMIC DNA]</scope>
    <source>
        <strain evidence="2">PRJEB14757</strain>
    </source>
</reference>
<feature type="domain" description="PIN" evidence="1">
    <location>
        <begin position="3"/>
        <end position="124"/>
    </location>
</feature>
<dbReference type="Proteomes" id="UP000191931">
    <property type="component" value="Unassembled WGS sequence"/>
</dbReference>
<dbReference type="Gene3D" id="3.40.50.1010">
    <property type="entry name" value="5'-nuclease"/>
    <property type="match status" value="1"/>
</dbReference>
<dbReference type="EMBL" id="FWEV01000013">
    <property type="protein sequence ID" value="SLM27721.1"/>
    <property type="molecule type" value="Genomic_DNA"/>
</dbReference>
<dbReference type="Pfam" id="PF01850">
    <property type="entry name" value="PIN"/>
    <property type="match status" value="1"/>
</dbReference>
<dbReference type="PANTHER" id="PTHR36173:SF2">
    <property type="entry name" value="RIBONUCLEASE VAPC16"/>
    <property type="match status" value="1"/>
</dbReference>
<organism evidence="2 3">
    <name type="scientific">Desulfamplus magnetovallimortis</name>
    <dbReference type="NCBI Taxonomy" id="1246637"/>
    <lineage>
        <taxon>Bacteria</taxon>
        <taxon>Pseudomonadati</taxon>
        <taxon>Thermodesulfobacteriota</taxon>
        <taxon>Desulfobacteria</taxon>
        <taxon>Desulfobacterales</taxon>
        <taxon>Desulfobacteraceae</taxon>
        <taxon>Desulfamplus</taxon>
    </lineage>
</organism>
<dbReference type="InterPro" id="IPR041705">
    <property type="entry name" value="PIN_Sll0205"/>
</dbReference>
<dbReference type="InterPro" id="IPR002716">
    <property type="entry name" value="PIN_dom"/>
</dbReference>
<dbReference type="OrthoDB" id="9798990at2"/>
<proteinExistence type="predicted"/>
<dbReference type="InterPro" id="IPR029060">
    <property type="entry name" value="PIN-like_dom_sf"/>
</dbReference>
<evidence type="ECO:0000313" key="3">
    <source>
        <dbReference type="Proteomes" id="UP000191931"/>
    </source>
</evidence>
<evidence type="ECO:0000313" key="2">
    <source>
        <dbReference type="EMBL" id="SLM27721.1"/>
    </source>
</evidence>
<keyword evidence="3" id="KW-1185">Reference proteome</keyword>